<dbReference type="Proteomes" id="UP000449710">
    <property type="component" value="Unassembled WGS sequence"/>
</dbReference>
<feature type="transmembrane region" description="Helical" evidence="7">
    <location>
        <begin position="116"/>
        <end position="136"/>
    </location>
</feature>
<dbReference type="InterPro" id="IPR050925">
    <property type="entry name" value="Rhomboid_protease_S54"/>
</dbReference>
<evidence type="ECO:0000256" key="2">
    <source>
        <dbReference type="ARBA" id="ARBA00009045"/>
    </source>
</evidence>
<evidence type="ECO:0000313" key="10">
    <source>
        <dbReference type="Proteomes" id="UP000449710"/>
    </source>
</evidence>
<dbReference type="EMBL" id="SUMG01000001">
    <property type="protein sequence ID" value="NBG86949.1"/>
    <property type="molecule type" value="Genomic_DNA"/>
</dbReference>
<dbReference type="InterPro" id="IPR022764">
    <property type="entry name" value="Peptidase_S54_rhomboid_dom"/>
</dbReference>
<keyword evidence="10" id="KW-1185">Reference proteome</keyword>
<dbReference type="PANTHER" id="PTHR43731:SF14">
    <property type="entry name" value="PRESENILIN-ASSOCIATED RHOMBOID-LIKE PROTEIN, MITOCHONDRIAL"/>
    <property type="match status" value="1"/>
</dbReference>
<feature type="transmembrane region" description="Helical" evidence="7">
    <location>
        <begin position="143"/>
        <end position="166"/>
    </location>
</feature>
<feature type="transmembrane region" description="Helical" evidence="7">
    <location>
        <begin position="172"/>
        <end position="191"/>
    </location>
</feature>
<evidence type="ECO:0000256" key="6">
    <source>
        <dbReference type="ARBA" id="ARBA00023136"/>
    </source>
</evidence>
<dbReference type="RefSeq" id="WP_160718257.1">
    <property type="nucleotide sequence ID" value="NZ_SUMG01000001.1"/>
</dbReference>
<dbReference type="Gene3D" id="1.20.1540.10">
    <property type="entry name" value="Rhomboid-like"/>
    <property type="match status" value="1"/>
</dbReference>
<sequence>MKFKNTFTNYLIFINALVFLLMFLIGGMNVFGDIRWLLVFGAHFGPLMIEEGQWFRLVTSMFIHGGLMHIFFNMYILYIFGNLAEKVYGSYKFLTIYVSTGIIAGITTLIVNPETISVGASGAIFGLIGLLFGTGFRKDTPSLLKSITGTTLLPMILINVFLGFTVPSINNAAHLGGLFSGFAFGLLTPVLKHYSRYSIWKLSYGASLLVLVGSFASLLAFILL</sequence>
<dbReference type="Pfam" id="PF01694">
    <property type="entry name" value="Rhomboid"/>
    <property type="match status" value="1"/>
</dbReference>
<dbReference type="AlphaFoldDB" id="A0AA43XIQ6"/>
<dbReference type="GO" id="GO:0004252">
    <property type="term" value="F:serine-type endopeptidase activity"/>
    <property type="evidence" value="ECO:0007669"/>
    <property type="project" value="InterPro"/>
</dbReference>
<keyword evidence="5 7" id="KW-1133">Transmembrane helix</keyword>
<protein>
    <submittedName>
        <fullName evidence="9">Rhomboid family intramembrane serine protease</fullName>
    </submittedName>
</protein>
<feature type="transmembrane region" description="Helical" evidence="7">
    <location>
        <begin position="54"/>
        <end position="81"/>
    </location>
</feature>
<feature type="transmembrane region" description="Helical" evidence="7">
    <location>
        <begin position="203"/>
        <end position="223"/>
    </location>
</feature>
<comment type="caution">
    <text evidence="9">The sequence shown here is derived from an EMBL/GenBank/DDBJ whole genome shotgun (WGS) entry which is preliminary data.</text>
</comment>
<dbReference type="GO" id="GO:0016020">
    <property type="term" value="C:membrane"/>
    <property type="evidence" value="ECO:0007669"/>
    <property type="project" value="UniProtKB-SubCell"/>
</dbReference>
<dbReference type="GO" id="GO:0006508">
    <property type="term" value="P:proteolysis"/>
    <property type="evidence" value="ECO:0007669"/>
    <property type="project" value="UniProtKB-KW"/>
</dbReference>
<proteinExistence type="inferred from homology"/>
<dbReference type="SUPFAM" id="SSF144091">
    <property type="entry name" value="Rhomboid-like"/>
    <property type="match status" value="1"/>
</dbReference>
<evidence type="ECO:0000256" key="5">
    <source>
        <dbReference type="ARBA" id="ARBA00022989"/>
    </source>
</evidence>
<comment type="subcellular location">
    <subcellularLocation>
        <location evidence="1">Membrane</location>
        <topology evidence="1">Multi-pass membrane protein</topology>
    </subcellularLocation>
</comment>
<reference evidence="9 10" key="1">
    <citation type="submission" date="2019-04" db="EMBL/GenBank/DDBJ databases">
        <title>Isachenkonia alkalipeptolytica gen. nov. sp. nov. a new anaerobic, alkiliphilic organothrophic bacterium capable to reduce synthesized ferrihydrite isolated from a soda lake.</title>
        <authorList>
            <person name="Toshchakov S.V."/>
            <person name="Zavarzina D.G."/>
            <person name="Zhilina T.N."/>
            <person name="Kostrikina N.A."/>
            <person name="Kublanov I.V."/>
        </authorList>
    </citation>
    <scope>NUCLEOTIDE SEQUENCE [LARGE SCALE GENOMIC DNA]</scope>
    <source>
        <strain evidence="9 10">Z-1701</strain>
    </source>
</reference>
<keyword evidence="3 7" id="KW-0812">Transmembrane</keyword>
<name>A0AA43XIQ6_9CLOT</name>
<evidence type="ECO:0000256" key="1">
    <source>
        <dbReference type="ARBA" id="ARBA00004141"/>
    </source>
</evidence>
<evidence type="ECO:0000313" key="9">
    <source>
        <dbReference type="EMBL" id="NBG86949.1"/>
    </source>
</evidence>
<keyword evidence="6 7" id="KW-0472">Membrane</keyword>
<feature type="domain" description="Peptidase S54 rhomboid" evidence="8">
    <location>
        <begin position="52"/>
        <end position="187"/>
    </location>
</feature>
<accession>A0AA43XIQ6</accession>
<comment type="similarity">
    <text evidence="2">Belongs to the peptidase S54 family.</text>
</comment>
<evidence type="ECO:0000259" key="8">
    <source>
        <dbReference type="Pfam" id="PF01694"/>
    </source>
</evidence>
<dbReference type="PANTHER" id="PTHR43731">
    <property type="entry name" value="RHOMBOID PROTEASE"/>
    <property type="match status" value="1"/>
</dbReference>
<evidence type="ECO:0000256" key="4">
    <source>
        <dbReference type="ARBA" id="ARBA00022801"/>
    </source>
</evidence>
<evidence type="ECO:0000256" key="3">
    <source>
        <dbReference type="ARBA" id="ARBA00022692"/>
    </source>
</evidence>
<feature type="transmembrane region" description="Helical" evidence="7">
    <location>
        <begin position="12"/>
        <end position="34"/>
    </location>
</feature>
<keyword evidence="4" id="KW-0378">Hydrolase</keyword>
<dbReference type="InterPro" id="IPR035952">
    <property type="entry name" value="Rhomboid-like_sf"/>
</dbReference>
<evidence type="ECO:0000256" key="7">
    <source>
        <dbReference type="SAM" id="Phobius"/>
    </source>
</evidence>
<gene>
    <name evidence="9" type="ORF">ISALK_00405</name>
</gene>
<keyword evidence="9" id="KW-0645">Protease</keyword>
<organism evidence="9 10">
    <name type="scientific">Isachenkonia alkalipeptolytica</name>
    <dbReference type="NCBI Taxonomy" id="2565777"/>
    <lineage>
        <taxon>Bacteria</taxon>
        <taxon>Bacillati</taxon>
        <taxon>Bacillota</taxon>
        <taxon>Clostridia</taxon>
        <taxon>Eubacteriales</taxon>
        <taxon>Clostridiaceae</taxon>
        <taxon>Isachenkonia</taxon>
    </lineage>
</organism>
<feature type="transmembrane region" description="Helical" evidence="7">
    <location>
        <begin position="93"/>
        <end position="110"/>
    </location>
</feature>